<keyword evidence="2" id="KW-1185">Reference proteome</keyword>
<sequence>MFGISLTCLVQKYTKPAATSIYPGGGVGAILQPGGGIGAILQPGGGVGAILQPGGTTVTRLDKGKAHYVTKCGRDNFRRRAPTLTLLTVAYHASHGRQSIVTATHSPSRQLPQVSIAPV</sequence>
<accession>A0AAV4DK39</accession>
<comment type="caution">
    <text evidence="1">The sequence shown here is derived from an EMBL/GenBank/DDBJ whole genome shotgun (WGS) entry which is preliminary data.</text>
</comment>
<protein>
    <submittedName>
        <fullName evidence="1">Uncharacterized protein</fullName>
    </submittedName>
</protein>
<dbReference type="Proteomes" id="UP000735302">
    <property type="component" value="Unassembled WGS sequence"/>
</dbReference>
<gene>
    <name evidence="1" type="ORF">PoB_007106100</name>
</gene>
<evidence type="ECO:0000313" key="1">
    <source>
        <dbReference type="EMBL" id="GFO44556.1"/>
    </source>
</evidence>
<evidence type="ECO:0000313" key="2">
    <source>
        <dbReference type="Proteomes" id="UP000735302"/>
    </source>
</evidence>
<organism evidence="1 2">
    <name type="scientific">Plakobranchus ocellatus</name>
    <dbReference type="NCBI Taxonomy" id="259542"/>
    <lineage>
        <taxon>Eukaryota</taxon>
        <taxon>Metazoa</taxon>
        <taxon>Spiralia</taxon>
        <taxon>Lophotrochozoa</taxon>
        <taxon>Mollusca</taxon>
        <taxon>Gastropoda</taxon>
        <taxon>Heterobranchia</taxon>
        <taxon>Euthyneura</taxon>
        <taxon>Panpulmonata</taxon>
        <taxon>Sacoglossa</taxon>
        <taxon>Placobranchoidea</taxon>
        <taxon>Plakobranchidae</taxon>
        <taxon>Plakobranchus</taxon>
    </lineage>
</organism>
<reference evidence="1 2" key="1">
    <citation type="journal article" date="2021" name="Elife">
        <title>Chloroplast acquisition without the gene transfer in kleptoplastic sea slugs, Plakobranchus ocellatus.</title>
        <authorList>
            <person name="Maeda T."/>
            <person name="Takahashi S."/>
            <person name="Yoshida T."/>
            <person name="Shimamura S."/>
            <person name="Takaki Y."/>
            <person name="Nagai Y."/>
            <person name="Toyoda A."/>
            <person name="Suzuki Y."/>
            <person name="Arimoto A."/>
            <person name="Ishii H."/>
            <person name="Satoh N."/>
            <person name="Nishiyama T."/>
            <person name="Hasebe M."/>
            <person name="Maruyama T."/>
            <person name="Minagawa J."/>
            <person name="Obokata J."/>
            <person name="Shigenobu S."/>
        </authorList>
    </citation>
    <scope>NUCLEOTIDE SEQUENCE [LARGE SCALE GENOMIC DNA]</scope>
</reference>
<name>A0AAV4DK39_9GAST</name>
<dbReference type="EMBL" id="BLXT01007956">
    <property type="protein sequence ID" value="GFO44556.1"/>
    <property type="molecule type" value="Genomic_DNA"/>
</dbReference>
<dbReference type="AlphaFoldDB" id="A0AAV4DK39"/>
<proteinExistence type="predicted"/>